<accession>A0A0F9H2R4</accession>
<name>A0A0F9H2R4_9ZZZZ</name>
<feature type="non-terminal residue" evidence="1">
    <location>
        <position position="1"/>
    </location>
</feature>
<sequence>HERYLDLFDEPKNLQFDLPLIDEALQEIKKFG</sequence>
<comment type="caution">
    <text evidence="1">The sequence shown here is derived from an EMBL/GenBank/DDBJ whole genome shotgun (WGS) entry which is preliminary data.</text>
</comment>
<dbReference type="EMBL" id="LAZR01016248">
    <property type="protein sequence ID" value="KKM05319.1"/>
    <property type="molecule type" value="Genomic_DNA"/>
</dbReference>
<organism evidence="1">
    <name type="scientific">marine sediment metagenome</name>
    <dbReference type="NCBI Taxonomy" id="412755"/>
    <lineage>
        <taxon>unclassified sequences</taxon>
        <taxon>metagenomes</taxon>
        <taxon>ecological metagenomes</taxon>
    </lineage>
</organism>
<reference evidence="1" key="1">
    <citation type="journal article" date="2015" name="Nature">
        <title>Complex archaea that bridge the gap between prokaryotes and eukaryotes.</title>
        <authorList>
            <person name="Spang A."/>
            <person name="Saw J.H."/>
            <person name="Jorgensen S.L."/>
            <person name="Zaremba-Niedzwiedzka K."/>
            <person name="Martijn J."/>
            <person name="Lind A.E."/>
            <person name="van Eijk R."/>
            <person name="Schleper C."/>
            <person name="Guy L."/>
            <person name="Ettema T.J."/>
        </authorList>
    </citation>
    <scope>NUCLEOTIDE SEQUENCE</scope>
</reference>
<evidence type="ECO:0000313" key="1">
    <source>
        <dbReference type="EMBL" id="KKM05319.1"/>
    </source>
</evidence>
<protein>
    <submittedName>
        <fullName evidence="1">Uncharacterized protein</fullName>
    </submittedName>
</protein>
<gene>
    <name evidence="1" type="ORF">LCGC14_1755360</name>
</gene>
<dbReference type="AlphaFoldDB" id="A0A0F9H2R4"/>
<proteinExistence type="predicted"/>